<dbReference type="Proteomes" id="UP000054538">
    <property type="component" value="Unassembled WGS sequence"/>
</dbReference>
<evidence type="ECO:0000313" key="1">
    <source>
        <dbReference type="EMBL" id="KIK82118.1"/>
    </source>
</evidence>
<dbReference type="EMBL" id="KN825676">
    <property type="protein sequence ID" value="KIK82118.1"/>
    <property type="molecule type" value="Genomic_DNA"/>
</dbReference>
<proteinExistence type="predicted"/>
<reference evidence="2" key="2">
    <citation type="submission" date="2015-01" db="EMBL/GenBank/DDBJ databases">
        <title>Evolutionary Origins and Diversification of the Mycorrhizal Mutualists.</title>
        <authorList>
            <consortium name="DOE Joint Genome Institute"/>
            <consortium name="Mycorrhizal Genomics Consortium"/>
            <person name="Kohler A."/>
            <person name="Kuo A."/>
            <person name="Nagy L.G."/>
            <person name="Floudas D."/>
            <person name="Copeland A."/>
            <person name="Barry K.W."/>
            <person name="Cichocki N."/>
            <person name="Veneault-Fourrey C."/>
            <person name="LaButti K."/>
            <person name="Lindquist E.A."/>
            <person name="Lipzen A."/>
            <person name="Lundell T."/>
            <person name="Morin E."/>
            <person name="Murat C."/>
            <person name="Riley R."/>
            <person name="Ohm R."/>
            <person name="Sun H."/>
            <person name="Tunlid A."/>
            <person name="Henrissat B."/>
            <person name="Grigoriev I.V."/>
            <person name="Hibbett D.S."/>
            <person name="Martin F."/>
        </authorList>
    </citation>
    <scope>NUCLEOTIDE SEQUENCE [LARGE SCALE GENOMIC DNA]</scope>
    <source>
        <strain evidence="2">Ve08.2h10</strain>
    </source>
</reference>
<organism evidence="1 2">
    <name type="scientific">Paxillus rubicundulus Ve08.2h10</name>
    <dbReference type="NCBI Taxonomy" id="930991"/>
    <lineage>
        <taxon>Eukaryota</taxon>
        <taxon>Fungi</taxon>
        <taxon>Dikarya</taxon>
        <taxon>Basidiomycota</taxon>
        <taxon>Agaricomycotina</taxon>
        <taxon>Agaricomycetes</taxon>
        <taxon>Agaricomycetidae</taxon>
        <taxon>Boletales</taxon>
        <taxon>Paxilineae</taxon>
        <taxon>Paxillaceae</taxon>
        <taxon>Paxillus</taxon>
    </lineage>
</organism>
<reference evidence="1 2" key="1">
    <citation type="submission" date="2014-04" db="EMBL/GenBank/DDBJ databases">
        <authorList>
            <consortium name="DOE Joint Genome Institute"/>
            <person name="Kuo A."/>
            <person name="Kohler A."/>
            <person name="Jargeat P."/>
            <person name="Nagy L.G."/>
            <person name="Floudas D."/>
            <person name="Copeland A."/>
            <person name="Barry K.W."/>
            <person name="Cichocki N."/>
            <person name="Veneault-Fourrey C."/>
            <person name="LaButti K."/>
            <person name="Lindquist E.A."/>
            <person name="Lipzen A."/>
            <person name="Lundell T."/>
            <person name="Morin E."/>
            <person name="Murat C."/>
            <person name="Sun H."/>
            <person name="Tunlid A."/>
            <person name="Henrissat B."/>
            <person name="Grigoriev I.V."/>
            <person name="Hibbett D.S."/>
            <person name="Martin F."/>
            <person name="Nordberg H.P."/>
            <person name="Cantor M.N."/>
            <person name="Hua S.X."/>
        </authorList>
    </citation>
    <scope>NUCLEOTIDE SEQUENCE [LARGE SCALE GENOMIC DNA]</scope>
    <source>
        <strain evidence="1 2">Ve08.2h10</strain>
    </source>
</reference>
<dbReference type="InParanoid" id="A0A0D0D231"/>
<keyword evidence="2" id="KW-1185">Reference proteome</keyword>
<dbReference type="AlphaFoldDB" id="A0A0D0D231"/>
<dbReference type="HOGENOM" id="CLU_2782872_0_0_1"/>
<gene>
    <name evidence="1" type="ORF">PAXRUDRAFT_154508</name>
</gene>
<sequence length="69" mass="7678">ARGVPILARSPRQQAHYLPYLLLSSKAVPFLMNYMNSTCHLKTTLGLNPSHTNYLLMEGKEHVQKSPGG</sequence>
<protein>
    <submittedName>
        <fullName evidence="1">Uncharacterized protein</fullName>
    </submittedName>
</protein>
<evidence type="ECO:0000313" key="2">
    <source>
        <dbReference type="Proteomes" id="UP000054538"/>
    </source>
</evidence>
<accession>A0A0D0D231</accession>
<name>A0A0D0D231_9AGAM</name>
<feature type="non-terminal residue" evidence="1">
    <location>
        <position position="1"/>
    </location>
</feature>